<dbReference type="GO" id="GO:0016616">
    <property type="term" value="F:oxidoreductase activity, acting on the CH-OH group of donors, NAD or NADP as acceptor"/>
    <property type="evidence" value="ECO:0007669"/>
    <property type="project" value="UniProtKB-ARBA"/>
</dbReference>
<name>A0A1B7XPR8_9BACT</name>
<evidence type="ECO:0000313" key="4">
    <source>
        <dbReference type="EMBL" id="OBQ57514.1"/>
    </source>
</evidence>
<evidence type="ECO:0000256" key="2">
    <source>
        <dbReference type="ARBA" id="ARBA00023002"/>
    </source>
</evidence>
<dbReference type="Proteomes" id="UP000091979">
    <property type="component" value="Unassembled WGS sequence"/>
</dbReference>
<dbReference type="PROSITE" id="PS00061">
    <property type="entry name" value="ADH_SHORT"/>
    <property type="match status" value="1"/>
</dbReference>
<dbReference type="InterPro" id="IPR020904">
    <property type="entry name" value="Sc_DH/Rdtase_CS"/>
</dbReference>
<dbReference type="SUPFAM" id="SSF51735">
    <property type="entry name" value="NAD(P)-binding Rossmann-fold domains"/>
    <property type="match status" value="1"/>
</dbReference>
<comment type="similarity">
    <text evidence="1 3">Belongs to the short-chain dehydrogenases/reductases (SDR) family.</text>
</comment>
<dbReference type="Pfam" id="PF00106">
    <property type="entry name" value="adh_short"/>
    <property type="match status" value="1"/>
</dbReference>
<dbReference type="OrthoDB" id="658698at2"/>
<reference evidence="4 5" key="1">
    <citation type="submission" date="2015-01" db="EMBL/GenBank/DDBJ databases">
        <title>Desulfovibrio sp. JC271 draft genome sequence.</title>
        <authorList>
            <person name="Shivani Y."/>
            <person name="Subhash Y."/>
            <person name="Sasikala C."/>
            <person name="Ramana C.V."/>
        </authorList>
    </citation>
    <scope>NUCLEOTIDE SEQUENCE [LARGE SCALE GENOMIC DNA]</scope>
    <source>
        <strain evidence="4 5">JC271</strain>
    </source>
</reference>
<proteinExistence type="inferred from homology"/>
<dbReference type="PATRIC" id="fig|1560234.3.peg.47"/>
<evidence type="ECO:0000256" key="3">
    <source>
        <dbReference type="RuleBase" id="RU000363"/>
    </source>
</evidence>
<dbReference type="PANTHER" id="PTHR43115">
    <property type="entry name" value="DEHYDROGENASE/REDUCTASE SDR FAMILY MEMBER 11"/>
    <property type="match status" value="1"/>
</dbReference>
<dbReference type="PRINTS" id="PR00080">
    <property type="entry name" value="SDRFAMILY"/>
</dbReference>
<dbReference type="FunFam" id="3.40.50.720:FF:000047">
    <property type="entry name" value="NADP-dependent L-serine/L-allo-threonine dehydrogenase"/>
    <property type="match status" value="1"/>
</dbReference>
<accession>A0A1B7XPR8</accession>
<evidence type="ECO:0000256" key="1">
    <source>
        <dbReference type="ARBA" id="ARBA00006484"/>
    </source>
</evidence>
<comment type="caution">
    <text evidence="4">The sequence shown here is derived from an EMBL/GenBank/DDBJ whole genome shotgun (WGS) entry which is preliminary data.</text>
</comment>
<dbReference type="AlphaFoldDB" id="A0A1B7XPR8"/>
<dbReference type="RefSeq" id="WP_066851378.1">
    <property type="nucleotide sequence ID" value="NZ_JXMS01000001.1"/>
</dbReference>
<dbReference type="PRINTS" id="PR00081">
    <property type="entry name" value="GDHRDH"/>
</dbReference>
<dbReference type="PANTHER" id="PTHR43115:SF4">
    <property type="entry name" value="DEHYDROGENASE_REDUCTASE SDR FAMILY MEMBER 11"/>
    <property type="match status" value="1"/>
</dbReference>
<keyword evidence="5" id="KW-1185">Reference proteome</keyword>
<keyword evidence="2" id="KW-0560">Oxidoreductase</keyword>
<evidence type="ECO:0000313" key="5">
    <source>
        <dbReference type="Proteomes" id="UP000091979"/>
    </source>
</evidence>
<protein>
    <submittedName>
        <fullName evidence="4">Oxidoreductase</fullName>
    </submittedName>
</protein>
<dbReference type="EMBL" id="JXMS01000001">
    <property type="protein sequence ID" value="OBQ57514.1"/>
    <property type="molecule type" value="Genomic_DNA"/>
</dbReference>
<organism evidence="4 5">
    <name type="scientific">Halodesulfovibrio spirochaetisodalis</name>
    <dbReference type="NCBI Taxonomy" id="1560234"/>
    <lineage>
        <taxon>Bacteria</taxon>
        <taxon>Pseudomonadati</taxon>
        <taxon>Thermodesulfobacteriota</taxon>
        <taxon>Desulfovibrionia</taxon>
        <taxon>Desulfovibrionales</taxon>
        <taxon>Desulfovibrionaceae</taxon>
        <taxon>Halodesulfovibrio</taxon>
    </lineage>
</organism>
<dbReference type="InterPro" id="IPR002347">
    <property type="entry name" value="SDR_fam"/>
</dbReference>
<sequence length="240" mass="26016">MSKPLVVITGASSGFGEVTARMLSEKGYPLLLVARRLDRMKALNLPNTICAQVDVTDREALVKAITDAEATYGPVDCIINNAGVMLLGLTHEQDPAEWKKMVDVNMLGVLNGIYAVLPSMRERKTGTIINISSVAGRKTFPNHAIYCGTKFAVHAMSENIREEVASDNVRVIVIAPGAAETELLSHTTSDVIKEGYTQWKKQIGGVMSAKDVANSIVFAYEQPQSVCIREIVLAPTSQEP</sequence>
<dbReference type="Gene3D" id="3.40.50.720">
    <property type="entry name" value="NAD(P)-binding Rossmann-like Domain"/>
    <property type="match status" value="1"/>
</dbReference>
<gene>
    <name evidence="4" type="ORF">SP90_00230</name>
</gene>
<dbReference type="STRING" id="1560234.SP90_00230"/>
<dbReference type="InterPro" id="IPR036291">
    <property type="entry name" value="NAD(P)-bd_dom_sf"/>
</dbReference>